<dbReference type="EMBL" id="CP071182">
    <property type="protein sequence ID" value="QSO48375.1"/>
    <property type="molecule type" value="Genomic_DNA"/>
</dbReference>
<sequence>MDEMLSSSEHSKRNQFVRELVQRLHDGCSVTFAVPRDSGTVVAKEPLRALRERGCLTAYLDLSSVDSIDKFGDALNQTYLSLLSGDTGWSNSIKGLLGNLSDPDVEKQIQDIVDEVDLKRMSAREKVDWAFGLSERLAESLDTRVVVWFHEWQSIAHMKDGDLLLKRLRGMFQLQTHVTYAFTGSRDTDLLRTLFSDRHQPFYRFAVELHFPG</sequence>
<gene>
    <name evidence="1" type="ORF">JZ786_05145</name>
</gene>
<reference evidence="1 2" key="1">
    <citation type="submission" date="2021-02" db="EMBL/GenBank/DDBJ databases">
        <title>Alicyclobacillus curvatus sp. nov. and Alicyclobacillus mengziensis sp. nov., two acidophilic bacteria isolated from acid mine drainage.</title>
        <authorList>
            <person name="Huang Y."/>
        </authorList>
    </citation>
    <scope>NUCLEOTIDE SEQUENCE [LARGE SCALE GENOMIC DNA]</scope>
    <source>
        <strain evidence="1 2">S30H14</strain>
    </source>
</reference>
<evidence type="ECO:0000313" key="2">
    <source>
        <dbReference type="Proteomes" id="UP000663505"/>
    </source>
</evidence>
<keyword evidence="2" id="KW-1185">Reference proteome</keyword>
<dbReference type="KEGG" id="afx:JZ786_05145"/>
<dbReference type="PANTHER" id="PTHR34301">
    <property type="entry name" value="DNA-BINDING PROTEIN-RELATED"/>
    <property type="match status" value="1"/>
</dbReference>
<organism evidence="1 2">
    <name type="scientific">Alicyclobacillus mengziensis</name>
    <dbReference type="NCBI Taxonomy" id="2931921"/>
    <lineage>
        <taxon>Bacteria</taxon>
        <taxon>Bacillati</taxon>
        <taxon>Bacillota</taxon>
        <taxon>Bacilli</taxon>
        <taxon>Bacillales</taxon>
        <taxon>Alicyclobacillaceae</taxon>
        <taxon>Alicyclobacillus</taxon>
    </lineage>
</organism>
<evidence type="ECO:0000313" key="1">
    <source>
        <dbReference type="EMBL" id="QSO48375.1"/>
    </source>
</evidence>
<dbReference type="Gene3D" id="3.40.50.300">
    <property type="entry name" value="P-loop containing nucleotide triphosphate hydrolases"/>
    <property type="match status" value="1"/>
</dbReference>
<dbReference type="InterPro" id="IPR027417">
    <property type="entry name" value="P-loop_NTPase"/>
</dbReference>
<protein>
    <submittedName>
        <fullName evidence="1">Uncharacterized protein</fullName>
    </submittedName>
</protein>
<name>A0A9X7W1B0_9BACL</name>
<proteinExistence type="predicted"/>
<accession>A0A9X7W1B0</accession>
<dbReference type="RefSeq" id="WP_206657710.1">
    <property type="nucleotide sequence ID" value="NZ_CP071182.1"/>
</dbReference>
<dbReference type="Proteomes" id="UP000663505">
    <property type="component" value="Chromosome"/>
</dbReference>
<dbReference type="AlphaFoldDB" id="A0A9X7W1B0"/>
<dbReference type="PANTHER" id="PTHR34301:SF8">
    <property type="entry name" value="ATPASE DOMAIN-CONTAINING PROTEIN"/>
    <property type="match status" value="1"/>
</dbReference>